<dbReference type="InterPro" id="IPR003439">
    <property type="entry name" value="ABC_transporter-like_ATP-bd"/>
</dbReference>
<dbReference type="GO" id="GO:0016887">
    <property type="term" value="F:ATP hydrolysis activity"/>
    <property type="evidence" value="ECO:0007669"/>
    <property type="project" value="InterPro"/>
</dbReference>
<evidence type="ECO:0000256" key="2">
    <source>
        <dbReference type="ARBA" id="ARBA00022448"/>
    </source>
</evidence>
<dbReference type="InterPro" id="IPR030679">
    <property type="entry name" value="ABC_ATPase_HisP-typ"/>
</dbReference>
<dbReference type="GO" id="GO:0015424">
    <property type="term" value="F:ABC-type amino acid transporter activity"/>
    <property type="evidence" value="ECO:0007669"/>
    <property type="project" value="InterPro"/>
</dbReference>
<dbReference type="Pfam" id="PF00005">
    <property type="entry name" value="ABC_tran"/>
    <property type="match status" value="1"/>
</dbReference>
<evidence type="ECO:0000256" key="5">
    <source>
        <dbReference type="ARBA" id="ARBA00024722"/>
    </source>
</evidence>
<sequence length="254" mass="27777">MTKPLVAIRSVAKSFGEFQALKNVSLDVWPGEVMCLIGASGSGKTTLLRCINQLAAIDSGGIWLDGELLGVREQNGRLHRLSEREIGRQRLKTGMVFQRFNLFPHKTALENIIEGPLQVQGRKADEVRAEALELLRRVGLLAKANSYPAQLSGGQQQRVAIARSLAMKPMLMLFDEPTSALDPELVGEVLAVMKELAKSGMTMLVVTHELGFAREVADRVVYMDQGAIVEQGRASDVLGAPREERTKAFLSAVI</sequence>
<comment type="similarity">
    <text evidence="1">Belongs to the ABC transporter superfamily.</text>
</comment>
<evidence type="ECO:0000256" key="1">
    <source>
        <dbReference type="ARBA" id="ARBA00005417"/>
    </source>
</evidence>
<dbReference type="RefSeq" id="WP_148754051.1">
    <property type="nucleotide sequence ID" value="NZ_VSSR01000045.1"/>
</dbReference>
<dbReference type="EMBL" id="VSSR01000045">
    <property type="protein sequence ID" value="TYL79460.1"/>
    <property type="molecule type" value="Genomic_DNA"/>
</dbReference>
<feature type="domain" description="ABC transporter" evidence="6">
    <location>
        <begin position="6"/>
        <end position="250"/>
    </location>
</feature>
<dbReference type="SMART" id="SM00382">
    <property type="entry name" value="AAA"/>
    <property type="match status" value="1"/>
</dbReference>
<dbReference type="PROSITE" id="PS00211">
    <property type="entry name" value="ABC_TRANSPORTER_1"/>
    <property type="match status" value="1"/>
</dbReference>
<dbReference type="PANTHER" id="PTHR43166">
    <property type="entry name" value="AMINO ACID IMPORT ATP-BINDING PROTEIN"/>
    <property type="match status" value="1"/>
</dbReference>
<dbReference type="SUPFAM" id="SSF52540">
    <property type="entry name" value="P-loop containing nucleoside triphosphate hydrolases"/>
    <property type="match status" value="1"/>
</dbReference>
<dbReference type="Gene3D" id="3.40.50.300">
    <property type="entry name" value="P-loop containing nucleotide triphosphate hydrolases"/>
    <property type="match status" value="1"/>
</dbReference>
<keyword evidence="2" id="KW-0813">Transport</keyword>
<dbReference type="PANTHER" id="PTHR43166:SF4">
    <property type="entry name" value="PHOSPHONATES IMPORT ATP-BINDING PROTEIN PHNC"/>
    <property type="match status" value="1"/>
</dbReference>
<dbReference type="InterPro" id="IPR017871">
    <property type="entry name" value="ABC_transporter-like_CS"/>
</dbReference>
<evidence type="ECO:0000256" key="3">
    <source>
        <dbReference type="ARBA" id="ARBA00022741"/>
    </source>
</evidence>
<reference evidence="7 8" key="1">
    <citation type="submission" date="2019-08" db="EMBL/GenBank/DDBJ databases">
        <title>Bradyrhizobium hipponensis sp. nov., a rhizobium isolated from a Lupinus angustifolius root nodule in Tunisia.</title>
        <authorList>
            <person name="Off K."/>
            <person name="Rejili M."/>
            <person name="Mars M."/>
            <person name="Brachmann A."/>
            <person name="Marin M."/>
        </authorList>
    </citation>
    <scope>NUCLEOTIDE SEQUENCE [LARGE SCALE GENOMIC DNA]</scope>
    <source>
        <strain evidence="7 8">CTAW11</strain>
    </source>
</reference>
<dbReference type="Proteomes" id="UP000324853">
    <property type="component" value="Unassembled WGS sequence"/>
</dbReference>
<name>A0A5S4WHI3_9BRAD</name>
<dbReference type="InterPro" id="IPR050086">
    <property type="entry name" value="MetN_ABC_transporter-like"/>
</dbReference>
<keyword evidence="8" id="KW-1185">Reference proteome</keyword>
<gene>
    <name evidence="7" type="ORF">FXB38_27425</name>
</gene>
<organism evidence="7 8">
    <name type="scientific">Bradyrhizobium cytisi</name>
    <dbReference type="NCBI Taxonomy" id="515489"/>
    <lineage>
        <taxon>Bacteria</taxon>
        <taxon>Pseudomonadati</taxon>
        <taxon>Pseudomonadota</taxon>
        <taxon>Alphaproteobacteria</taxon>
        <taxon>Hyphomicrobiales</taxon>
        <taxon>Nitrobacteraceae</taxon>
        <taxon>Bradyrhizobium</taxon>
    </lineage>
</organism>
<dbReference type="AlphaFoldDB" id="A0A5S4WHI3"/>
<dbReference type="PIRSF" id="PIRSF039085">
    <property type="entry name" value="ABC_ATPase_HisP"/>
    <property type="match status" value="1"/>
</dbReference>
<keyword evidence="4 7" id="KW-0067">ATP-binding</keyword>
<evidence type="ECO:0000313" key="7">
    <source>
        <dbReference type="EMBL" id="TYL79460.1"/>
    </source>
</evidence>
<dbReference type="InterPro" id="IPR027417">
    <property type="entry name" value="P-loop_NTPase"/>
</dbReference>
<dbReference type="FunFam" id="3.40.50.300:FF:000020">
    <property type="entry name" value="Amino acid ABC transporter ATP-binding component"/>
    <property type="match status" value="1"/>
</dbReference>
<dbReference type="GO" id="GO:0005524">
    <property type="term" value="F:ATP binding"/>
    <property type="evidence" value="ECO:0007669"/>
    <property type="project" value="UniProtKB-KW"/>
</dbReference>
<dbReference type="InterPro" id="IPR003593">
    <property type="entry name" value="AAA+_ATPase"/>
</dbReference>
<keyword evidence="3" id="KW-0547">Nucleotide-binding</keyword>
<comment type="function">
    <text evidence="5">Involved in beta-(1--&gt;2)glucan export. Transmembrane domains (TMD) form a pore in the inner membrane and the ATP-binding domain (NBD) is responsible for energy generation.</text>
</comment>
<evidence type="ECO:0000313" key="8">
    <source>
        <dbReference type="Proteomes" id="UP000324853"/>
    </source>
</evidence>
<evidence type="ECO:0000256" key="4">
    <source>
        <dbReference type="ARBA" id="ARBA00022840"/>
    </source>
</evidence>
<dbReference type="PROSITE" id="PS50893">
    <property type="entry name" value="ABC_TRANSPORTER_2"/>
    <property type="match status" value="1"/>
</dbReference>
<proteinExistence type="inferred from homology"/>
<comment type="caution">
    <text evidence="7">The sequence shown here is derived from an EMBL/GenBank/DDBJ whole genome shotgun (WGS) entry which is preliminary data.</text>
</comment>
<accession>A0A5S4WHI3</accession>
<evidence type="ECO:0000259" key="6">
    <source>
        <dbReference type="PROSITE" id="PS50893"/>
    </source>
</evidence>
<dbReference type="CDD" id="cd03262">
    <property type="entry name" value="ABC_HisP_GlnQ"/>
    <property type="match status" value="1"/>
</dbReference>
<protein>
    <submittedName>
        <fullName evidence="7">Amino acid ABC transporter ATP-binding protein</fullName>
    </submittedName>
</protein>
<dbReference type="OrthoDB" id="9802264at2"/>